<gene>
    <name evidence="6" type="ORF">Sjap_025283</name>
</gene>
<dbReference type="SUPFAM" id="SSF101148">
    <property type="entry name" value="Plant invertase/pectin methylesterase inhibitor"/>
    <property type="match status" value="1"/>
</dbReference>
<sequence>MAELRSCLQDLALVITITAAMAHFSVASTPISTTTNTSISENVFEGVTRRGDHDKGSKGSGCSKDSIKLAKEASVEAIKLGIAYANGTLSSMKELKKSGKISCKKCLNDCVRFYIHALAHLHEAIEYLGNKQYRMVKLEVVAAATDAYDCEDEFDAKTKKSPFTSRYKFFNDLCAIPIDLAYVLDPTISR</sequence>
<dbReference type="PANTHER" id="PTHR36710:SF18">
    <property type="entry name" value="PECTINESTERASE INHIBITOR 5-RELATED"/>
    <property type="match status" value="1"/>
</dbReference>
<evidence type="ECO:0000256" key="3">
    <source>
        <dbReference type="ARBA" id="ARBA00038471"/>
    </source>
</evidence>
<dbReference type="GO" id="GO:0004857">
    <property type="term" value="F:enzyme inhibitor activity"/>
    <property type="evidence" value="ECO:0007669"/>
    <property type="project" value="InterPro"/>
</dbReference>
<dbReference type="Pfam" id="PF04043">
    <property type="entry name" value="PMEI"/>
    <property type="match status" value="1"/>
</dbReference>
<dbReference type="Gene3D" id="1.20.140.40">
    <property type="entry name" value="Invertase/pectin methylesterase inhibitor family protein"/>
    <property type="match status" value="1"/>
</dbReference>
<feature type="chain" id="PRO_5042913641" description="Pectinesterase inhibitor domain-containing protein" evidence="4">
    <location>
        <begin position="23"/>
        <end position="190"/>
    </location>
</feature>
<dbReference type="PANTHER" id="PTHR36710">
    <property type="entry name" value="PECTINESTERASE INHIBITOR-LIKE"/>
    <property type="match status" value="1"/>
</dbReference>
<dbReference type="InterPro" id="IPR035513">
    <property type="entry name" value="Invertase/methylesterase_inhib"/>
</dbReference>
<organism evidence="6 7">
    <name type="scientific">Stephania japonica</name>
    <dbReference type="NCBI Taxonomy" id="461633"/>
    <lineage>
        <taxon>Eukaryota</taxon>
        <taxon>Viridiplantae</taxon>
        <taxon>Streptophyta</taxon>
        <taxon>Embryophyta</taxon>
        <taxon>Tracheophyta</taxon>
        <taxon>Spermatophyta</taxon>
        <taxon>Magnoliopsida</taxon>
        <taxon>Ranunculales</taxon>
        <taxon>Menispermaceae</taxon>
        <taxon>Menispermoideae</taxon>
        <taxon>Cissampelideae</taxon>
        <taxon>Stephania</taxon>
    </lineage>
</organism>
<dbReference type="EMBL" id="JBBNAE010000011">
    <property type="protein sequence ID" value="KAK9084872.1"/>
    <property type="molecule type" value="Genomic_DNA"/>
</dbReference>
<comment type="caution">
    <text evidence="6">The sequence shown here is derived from an EMBL/GenBank/DDBJ whole genome shotgun (WGS) entry which is preliminary data.</text>
</comment>
<protein>
    <recommendedName>
        <fullName evidence="5">Pectinesterase inhibitor domain-containing protein</fullName>
    </recommendedName>
</protein>
<dbReference type="AlphaFoldDB" id="A0AAP0E5V7"/>
<evidence type="ECO:0000256" key="2">
    <source>
        <dbReference type="ARBA" id="ARBA00023157"/>
    </source>
</evidence>
<dbReference type="SMART" id="SM00856">
    <property type="entry name" value="PMEI"/>
    <property type="match status" value="1"/>
</dbReference>
<name>A0AAP0E5V7_9MAGN</name>
<comment type="similarity">
    <text evidence="3">Belongs to the PMEI family.</text>
</comment>
<reference evidence="6 7" key="1">
    <citation type="submission" date="2024-01" db="EMBL/GenBank/DDBJ databases">
        <title>Genome assemblies of Stephania.</title>
        <authorList>
            <person name="Yang L."/>
        </authorList>
    </citation>
    <scope>NUCLEOTIDE SEQUENCE [LARGE SCALE GENOMIC DNA]</scope>
    <source>
        <strain evidence="6">QJT</strain>
        <tissue evidence="6">Leaf</tissue>
    </source>
</reference>
<evidence type="ECO:0000259" key="5">
    <source>
        <dbReference type="SMART" id="SM00856"/>
    </source>
</evidence>
<dbReference type="InterPro" id="IPR052421">
    <property type="entry name" value="PCW_Enzyme_Inhibitor"/>
</dbReference>
<evidence type="ECO:0000313" key="7">
    <source>
        <dbReference type="Proteomes" id="UP001417504"/>
    </source>
</evidence>
<dbReference type="InterPro" id="IPR006501">
    <property type="entry name" value="Pectinesterase_inhib_dom"/>
</dbReference>
<dbReference type="NCBIfam" id="TIGR01614">
    <property type="entry name" value="PME_inhib"/>
    <property type="match status" value="1"/>
</dbReference>
<proteinExistence type="inferred from homology"/>
<dbReference type="Proteomes" id="UP001417504">
    <property type="component" value="Unassembled WGS sequence"/>
</dbReference>
<keyword evidence="7" id="KW-1185">Reference proteome</keyword>
<feature type="signal peptide" evidence="4">
    <location>
        <begin position="1"/>
        <end position="22"/>
    </location>
</feature>
<accession>A0AAP0E5V7</accession>
<evidence type="ECO:0000256" key="1">
    <source>
        <dbReference type="ARBA" id="ARBA00022729"/>
    </source>
</evidence>
<evidence type="ECO:0000313" key="6">
    <source>
        <dbReference type="EMBL" id="KAK9084872.1"/>
    </source>
</evidence>
<keyword evidence="1 4" id="KW-0732">Signal</keyword>
<feature type="domain" description="Pectinesterase inhibitor" evidence="5">
    <location>
        <begin position="26"/>
        <end position="180"/>
    </location>
</feature>
<keyword evidence="2" id="KW-1015">Disulfide bond</keyword>
<evidence type="ECO:0000256" key="4">
    <source>
        <dbReference type="SAM" id="SignalP"/>
    </source>
</evidence>